<reference evidence="2" key="1">
    <citation type="journal article" date="2019" name="Int. J. Syst. Evol. Microbiol.">
        <title>The Global Catalogue of Microorganisms (GCM) 10K type strain sequencing project: providing services to taxonomists for standard genome sequencing and annotation.</title>
        <authorList>
            <consortium name="The Broad Institute Genomics Platform"/>
            <consortium name="The Broad Institute Genome Sequencing Center for Infectious Disease"/>
            <person name="Wu L."/>
            <person name="Ma J."/>
        </authorList>
    </citation>
    <scope>NUCLEOTIDE SEQUENCE [LARGE SCALE GENOMIC DNA]</scope>
    <source>
        <strain evidence="2">CGMCC 4.1648</strain>
    </source>
</reference>
<dbReference type="Proteomes" id="UP001595829">
    <property type="component" value="Unassembled WGS sequence"/>
</dbReference>
<evidence type="ECO:0000313" key="1">
    <source>
        <dbReference type="EMBL" id="MFC5023619.1"/>
    </source>
</evidence>
<evidence type="ECO:0000313" key="2">
    <source>
        <dbReference type="Proteomes" id="UP001595829"/>
    </source>
</evidence>
<keyword evidence="2" id="KW-1185">Reference proteome</keyword>
<sequence>MSAPDERVALHPRPSLYTYALRLRRAEPDGLLPKGGYPLPDPPPRRRGRLGWQAARTALGDLVPPLLTAPDPVRAADELHRRLDELGAYDSHVQRAVAELPLEDEATARAVARRLVRVGSSTAAVTAGLALLARVGERQDVRCLMAIGLLRDLTDLAVHALAPLDLPAAALLWLARHGRPEEVRRLVDALAAVDHAAVRTWLRTAAIRPRGALAPSVARRVAEAVRLDALLRDHPADPLLLAQGAALLERMTSPREYRAEILDYRRAVAAYEALVARADRLPATLDHYALLLSLAVDLHSGPSFHLDWRPGRREALLDTLEAVLSAPAWAAVAAEEPADPALLHRARWIRRTARIPFARRPGTPPRLRIEVAVPDPAQSAMVETRFLIDGRPLVPEAFREGPGDSPAALLDRGLLRATEEPRDVRLAEAYCTEGCCGALHVTVSREGDEVVWGGWRRPAPSYGPRPPRELPEIRFDAAEYDAEVARAERDRSWVWPAWATARLIGAGLRERPGLLTRWDAESGRAVTDYRSPDTTEVYFTFRPGLAAGREDRDGPWLQFVWRIPEDGTPPEERAAAALHRLATSDPKTYAQLTGGTRAEAERLGIPWPENR</sequence>
<proteinExistence type="predicted"/>
<comment type="caution">
    <text evidence="1">The sequence shown here is derived from an EMBL/GenBank/DDBJ whole genome shotgun (WGS) entry which is preliminary data.</text>
</comment>
<protein>
    <submittedName>
        <fullName evidence="1">Uncharacterized protein</fullName>
    </submittedName>
</protein>
<gene>
    <name evidence="1" type="ORF">ACFPM3_15885</name>
</gene>
<name>A0ABV9XF28_9ACTN</name>
<accession>A0ABV9XF28</accession>
<dbReference type="EMBL" id="JBHSJD010000011">
    <property type="protein sequence ID" value="MFC5023619.1"/>
    <property type="molecule type" value="Genomic_DNA"/>
</dbReference>
<dbReference type="RefSeq" id="WP_345687974.1">
    <property type="nucleotide sequence ID" value="NZ_BAABIT010000001.1"/>
</dbReference>
<organism evidence="1 2">
    <name type="scientific">Streptomyces coeruleoprunus</name>
    <dbReference type="NCBI Taxonomy" id="285563"/>
    <lineage>
        <taxon>Bacteria</taxon>
        <taxon>Bacillati</taxon>
        <taxon>Actinomycetota</taxon>
        <taxon>Actinomycetes</taxon>
        <taxon>Kitasatosporales</taxon>
        <taxon>Streptomycetaceae</taxon>
        <taxon>Streptomyces</taxon>
    </lineage>
</organism>